<dbReference type="InterPro" id="IPR007159">
    <property type="entry name" value="SpoVT-AbrB_dom"/>
</dbReference>
<comment type="caution">
    <text evidence="3">The sequence shown here is derived from an EMBL/GenBank/DDBJ whole genome shotgun (WGS) entry which is preliminary data.</text>
</comment>
<accession>A0A0G1BLN0</accession>
<reference evidence="3 4" key="1">
    <citation type="journal article" date="2015" name="Nature">
        <title>rRNA introns, odd ribosomes, and small enigmatic genomes across a large radiation of phyla.</title>
        <authorList>
            <person name="Brown C.T."/>
            <person name="Hug L.A."/>
            <person name="Thomas B.C."/>
            <person name="Sharon I."/>
            <person name="Castelle C.J."/>
            <person name="Singh A."/>
            <person name="Wilkins M.J."/>
            <person name="Williams K.H."/>
            <person name="Banfield J.F."/>
        </authorList>
    </citation>
    <scope>NUCLEOTIDE SEQUENCE [LARGE SCALE GENOMIC DNA]</scope>
</reference>
<protein>
    <recommendedName>
        <fullName evidence="2">SpoVT-AbrB domain-containing protein</fullName>
    </recommendedName>
</protein>
<dbReference type="GO" id="GO:0003677">
    <property type="term" value="F:DNA binding"/>
    <property type="evidence" value="ECO:0007669"/>
    <property type="project" value="UniProtKB-UniRule"/>
</dbReference>
<sequence>MNQSSDTQQEWLRVLGKGMVTLPKKWRDDLGIDTGDVVKAKKEGNKVIIEAGQTGHVPYRIYTKAEIEEFIKEDKLESELVEKVKQKLSKSD</sequence>
<gene>
    <name evidence="3" type="ORF">UV09_C0008G0042</name>
</gene>
<dbReference type="AlphaFoldDB" id="A0A0G1BLN0"/>
<evidence type="ECO:0000256" key="1">
    <source>
        <dbReference type="PROSITE-ProRule" id="PRU01076"/>
    </source>
</evidence>
<evidence type="ECO:0000259" key="2">
    <source>
        <dbReference type="PROSITE" id="PS51740"/>
    </source>
</evidence>
<keyword evidence="1" id="KW-0238">DNA-binding</keyword>
<name>A0A0G1BLN0_9BACT</name>
<evidence type="ECO:0000313" key="3">
    <source>
        <dbReference type="EMBL" id="KKS47176.1"/>
    </source>
</evidence>
<dbReference type="SMART" id="SM00966">
    <property type="entry name" value="SpoVT_AbrB"/>
    <property type="match status" value="1"/>
</dbReference>
<feature type="domain" description="SpoVT-AbrB" evidence="2">
    <location>
        <begin position="9"/>
        <end position="54"/>
    </location>
</feature>
<dbReference type="Pfam" id="PF04014">
    <property type="entry name" value="MazE_antitoxin"/>
    <property type="match status" value="1"/>
</dbReference>
<dbReference type="EMBL" id="LCDD01000008">
    <property type="protein sequence ID" value="KKS47176.1"/>
    <property type="molecule type" value="Genomic_DNA"/>
</dbReference>
<dbReference type="PROSITE" id="PS51740">
    <property type="entry name" value="SPOVT_ABRB"/>
    <property type="match status" value="1"/>
</dbReference>
<dbReference type="SUPFAM" id="SSF89447">
    <property type="entry name" value="AbrB/MazE/MraZ-like"/>
    <property type="match status" value="1"/>
</dbReference>
<proteinExistence type="predicted"/>
<dbReference type="Gene3D" id="2.10.260.10">
    <property type="match status" value="1"/>
</dbReference>
<dbReference type="Proteomes" id="UP000034320">
    <property type="component" value="Unassembled WGS sequence"/>
</dbReference>
<evidence type="ECO:0000313" key="4">
    <source>
        <dbReference type="Proteomes" id="UP000034320"/>
    </source>
</evidence>
<organism evidence="3 4">
    <name type="scientific">Candidatus Gottesmanbacteria bacterium GW2011_GWA2_42_18</name>
    <dbReference type="NCBI Taxonomy" id="1618442"/>
    <lineage>
        <taxon>Bacteria</taxon>
        <taxon>Candidatus Gottesmaniibacteriota</taxon>
    </lineage>
</organism>
<dbReference type="InterPro" id="IPR037914">
    <property type="entry name" value="SpoVT-AbrB_sf"/>
</dbReference>